<dbReference type="SUPFAM" id="SSF53335">
    <property type="entry name" value="S-adenosyl-L-methionine-dependent methyltransferases"/>
    <property type="match status" value="1"/>
</dbReference>
<accession>A0A1U7N7U8</accession>
<dbReference type="AlphaFoldDB" id="A0A1U7N7U8"/>
<sequence length="244" mass="27402">MKEIFPGEVFADTANFDSGIRQLMPRYEEILDVLARCTPPSAQRILDLGCGTGETSLKILDRCRNAEVIAVDYSPRMLAFARAKIEEAGYSNRWKAYEGDFGDWANHNLSLPEQFDVCISSFAIHHLSDEMKLKLFQRIRKSLNPGGVFWNADLVLPESPALKQVYQERQEDWAQSQRTTLAAVRAKFGTSISEGYSGPDRFSTTYAHLQMLTTAGFASVAVPWKYYGMAVFGGIVAKTKEPRQ</sequence>
<dbReference type="Gene3D" id="3.40.50.150">
    <property type="entry name" value="Vaccinia Virus protein VP39"/>
    <property type="match status" value="1"/>
</dbReference>
<keyword evidence="1 4" id="KW-0489">Methyltransferase</keyword>
<dbReference type="InterPro" id="IPR029063">
    <property type="entry name" value="SAM-dependent_MTases_sf"/>
</dbReference>
<dbReference type="RefSeq" id="WP_075903584.1">
    <property type="nucleotide sequence ID" value="NZ_MKZS01000001.1"/>
</dbReference>
<dbReference type="CDD" id="cd02440">
    <property type="entry name" value="AdoMet_MTases"/>
    <property type="match status" value="1"/>
</dbReference>
<evidence type="ECO:0000313" key="4">
    <source>
        <dbReference type="EMBL" id="OLT61984.1"/>
    </source>
</evidence>
<evidence type="ECO:0000313" key="5">
    <source>
        <dbReference type="Proteomes" id="UP000186657"/>
    </source>
</evidence>
<evidence type="ECO:0000259" key="3">
    <source>
        <dbReference type="Pfam" id="PF13649"/>
    </source>
</evidence>
<comment type="caution">
    <text evidence="4">The sequence shown here is derived from an EMBL/GenBank/DDBJ whole genome shotgun (WGS) entry which is preliminary data.</text>
</comment>
<dbReference type="PANTHER" id="PTHR43861">
    <property type="entry name" value="TRANS-ACONITATE 2-METHYLTRANSFERASE-RELATED"/>
    <property type="match status" value="1"/>
</dbReference>
<evidence type="ECO:0000256" key="1">
    <source>
        <dbReference type="ARBA" id="ARBA00022603"/>
    </source>
</evidence>
<gene>
    <name evidence="4" type="ORF">BJP37_26115</name>
</gene>
<feature type="domain" description="Methyltransferase" evidence="3">
    <location>
        <begin position="45"/>
        <end position="147"/>
    </location>
</feature>
<dbReference type="Pfam" id="PF13649">
    <property type="entry name" value="Methyltransf_25"/>
    <property type="match status" value="1"/>
</dbReference>
<evidence type="ECO:0000256" key="2">
    <source>
        <dbReference type="ARBA" id="ARBA00022679"/>
    </source>
</evidence>
<keyword evidence="5" id="KW-1185">Reference proteome</keyword>
<dbReference type="PANTHER" id="PTHR43861:SF1">
    <property type="entry name" value="TRANS-ACONITATE 2-METHYLTRANSFERASE"/>
    <property type="match status" value="1"/>
</dbReference>
<dbReference type="GO" id="GO:0032259">
    <property type="term" value="P:methylation"/>
    <property type="evidence" value="ECO:0007669"/>
    <property type="project" value="UniProtKB-KW"/>
</dbReference>
<name>A0A1U7N7U8_9CYAN</name>
<dbReference type="Proteomes" id="UP000186657">
    <property type="component" value="Unassembled WGS sequence"/>
</dbReference>
<organism evidence="4 5">
    <name type="scientific">Moorena bouillonii PNG</name>
    <dbReference type="NCBI Taxonomy" id="568701"/>
    <lineage>
        <taxon>Bacteria</taxon>
        <taxon>Bacillati</taxon>
        <taxon>Cyanobacteriota</taxon>
        <taxon>Cyanophyceae</taxon>
        <taxon>Coleofasciculales</taxon>
        <taxon>Coleofasciculaceae</taxon>
        <taxon>Moorena</taxon>
    </lineage>
</organism>
<dbReference type="GO" id="GO:0008168">
    <property type="term" value="F:methyltransferase activity"/>
    <property type="evidence" value="ECO:0007669"/>
    <property type="project" value="UniProtKB-KW"/>
</dbReference>
<dbReference type="InterPro" id="IPR041698">
    <property type="entry name" value="Methyltransf_25"/>
</dbReference>
<proteinExistence type="predicted"/>
<keyword evidence="2 4" id="KW-0808">Transferase</keyword>
<dbReference type="EMBL" id="MKZS01000001">
    <property type="protein sequence ID" value="OLT61984.1"/>
    <property type="molecule type" value="Genomic_DNA"/>
</dbReference>
<protein>
    <submittedName>
        <fullName evidence="4">SAM-dependent methyltransferase</fullName>
    </submittedName>
</protein>
<reference evidence="4 5" key="1">
    <citation type="submission" date="2016-10" db="EMBL/GenBank/DDBJ databases">
        <title>Comparative genomics uncovers the prolific and rare metabolic potential of the cyanobacterial genus Moorea.</title>
        <authorList>
            <person name="Leao T."/>
            <person name="Castelao G."/>
            <person name="Korobeynikov A."/>
            <person name="Monroe E.A."/>
            <person name="Podell S."/>
            <person name="Glukhov E."/>
            <person name="Allen E."/>
            <person name="Gerwick W.H."/>
            <person name="Gerwick L."/>
        </authorList>
    </citation>
    <scope>NUCLEOTIDE SEQUENCE [LARGE SCALE GENOMIC DNA]</scope>
    <source>
        <strain evidence="4 5">PNG5-198</strain>
    </source>
</reference>